<protein>
    <submittedName>
        <fullName evidence="6">Cytochrome P450</fullName>
    </submittedName>
</protein>
<comment type="similarity">
    <text evidence="1">Belongs to the cytochrome P450 family.</text>
</comment>
<evidence type="ECO:0000256" key="1">
    <source>
        <dbReference type="ARBA" id="ARBA00010617"/>
    </source>
</evidence>
<dbReference type="GO" id="GO:0005506">
    <property type="term" value="F:iron ion binding"/>
    <property type="evidence" value="ECO:0007669"/>
    <property type="project" value="InterPro"/>
</dbReference>
<dbReference type="SUPFAM" id="SSF48264">
    <property type="entry name" value="Cytochrome P450"/>
    <property type="match status" value="1"/>
</dbReference>
<dbReference type="PANTHER" id="PTHR24300:SF375">
    <property type="entry name" value="CYTOCHROME P450 FAMILY"/>
    <property type="match status" value="1"/>
</dbReference>
<accession>A0A915CZ22</accession>
<dbReference type="WBParaSite" id="jg13674">
    <property type="protein sequence ID" value="jg13674"/>
    <property type="gene ID" value="jg13674"/>
</dbReference>
<evidence type="ECO:0000256" key="3">
    <source>
        <dbReference type="ARBA" id="ARBA00023004"/>
    </source>
</evidence>
<dbReference type="AlphaFoldDB" id="A0A915CZ22"/>
<reference evidence="6" key="1">
    <citation type="submission" date="2022-11" db="UniProtKB">
        <authorList>
            <consortium name="WormBaseParasite"/>
        </authorList>
    </citation>
    <scope>IDENTIFICATION</scope>
</reference>
<evidence type="ECO:0000313" key="5">
    <source>
        <dbReference type="Proteomes" id="UP000887574"/>
    </source>
</evidence>
<dbReference type="PANTHER" id="PTHR24300">
    <property type="entry name" value="CYTOCHROME P450 508A4-RELATED"/>
    <property type="match status" value="1"/>
</dbReference>
<dbReference type="GO" id="GO:0006082">
    <property type="term" value="P:organic acid metabolic process"/>
    <property type="evidence" value="ECO:0007669"/>
    <property type="project" value="TreeGrafter"/>
</dbReference>
<dbReference type="GO" id="GO:0020037">
    <property type="term" value="F:heme binding"/>
    <property type="evidence" value="ECO:0007669"/>
    <property type="project" value="InterPro"/>
</dbReference>
<organism evidence="5 6">
    <name type="scientific">Ditylenchus dipsaci</name>
    <dbReference type="NCBI Taxonomy" id="166011"/>
    <lineage>
        <taxon>Eukaryota</taxon>
        <taxon>Metazoa</taxon>
        <taxon>Ecdysozoa</taxon>
        <taxon>Nematoda</taxon>
        <taxon>Chromadorea</taxon>
        <taxon>Rhabditida</taxon>
        <taxon>Tylenchina</taxon>
        <taxon>Tylenchomorpha</taxon>
        <taxon>Sphaerularioidea</taxon>
        <taxon>Anguinidae</taxon>
        <taxon>Anguininae</taxon>
        <taxon>Ditylenchus</taxon>
    </lineage>
</organism>
<evidence type="ECO:0000256" key="4">
    <source>
        <dbReference type="ARBA" id="ARBA00023033"/>
    </source>
</evidence>
<keyword evidence="4" id="KW-0560">Oxidoreductase</keyword>
<evidence type="ECO:0000256" key="2">
    <source>
        <dbReference type="ARBA" id="ARBA00022723"/>
    </source>
</evidence>
<dbReference type="GO" id="GO:0016712">
    <property type="term" value="F:oxidoreductase activity, acting on paired donors, with incorporation or reduction of molecular oxygen, reduced flavin or flavoprotein as one donor, and incorporation of one atom of oxygen"/>
    <property type="evidence" value="ECO:0007669"/>
    <property type="project" value="TreeGrafter"/>
</dbReference>
<name>A0A915CZ22_9BILA</name>
<dbReference type="InterPro" id="IPR036396">
    <property type="entry name" value="Cyt_P450_sf"/>
</dbReference>
<dbReference type="GO" id="GO:0005737">
    <property type="term" value="C:cytoplasm"/>
    <property type="evidence" value="ECO:0007669"/>
    <property type="project" value="TreeGrafter"/>
</dbReference>
<keyword evidence="3" id="KW-0408">Iron</keyword>
<proteinExistence type="inferred from homology"/>
<evidence type="ECO:0000313" key="6">
    <source>
        <dbReference type="WBParaSite" id="jg13674"/>
    </source>
</evidence>
<keyword evidence="2" id="KW-0479">Metal-binding</keyword>
<dbReference type="Proteomes" id="UP000887574">
    <property type="component" value="Unplaced"/>
</dbReference>
<dbReference type="InterPro" id="IPR050182">
    <property type="entry name" value="Cytochrome_P450_fam2"/>
</dbReference>
<sequence length="142" mass="16687">MIFFISISALVFLLTHLFFYNHYWKRRNLPPGPTPWPLLGNIWHLKNSSTPYEQSCQSFAFLTTPLFKKLLLNKVMPTAGRYNFKEITDLFRGGSYGIVNTDGELWKEQRKFTLHILREFGMGKNLMQEKILDENNSPIRKS</sequence>
<keyword evidence="4" id="KW-0503">Monooxygenase</keyword>
<keyword evidence="5" id="KW-1185">Reference proteome</keyword>
<dbReference type="Gene3D" id="1.10.630.10">
    <property type="entry name" value="Cytochrome P450"/>
    <property type="match status" value="1"/>
</dbReference>
<dbReference type="GO" id="GO:0006805">
    <property type="term" value="P:xenobiotic metabolic process"/>
    <property type="evidence" value="ECO:0007669"/>
    <property type="project" value="TreeGrafter"/>
</dbReference>